<dbReference type="InterPro" id="IPR048370">
    <property type="entry name" value="ZSWIM4-8_C"/>
</dbReference>
<keyword evidence="3" id="KW-0862">Zinc</keyword>
<evidence type="ECO:0000256" key="1">
    <source>
        <dbReference type="ARBA" id="ARBA00022723"/>
    </source>
</evidence>
<feature type="region of interest" description="Disordered" evidence="4">
    <location>
        <begin position="20"/>
        <end position="109"/>
    </location>
</feature>
<sequence>MPPPQQVVFTSASSHQYAAAVAAAAAGHQSTQQPSPFGGPPPPQQQPPPQQAPPPPLPQYYAPAAVTIAQGMCAQPPPPQPQPPPPPQAHIYAAPPPPTPTAGGSFLGPPPVTCASGGGGGQPVVVVSTAAAACAQQAALAAAAAAAASARPHRPHHQFNQAQLRYLLTAYRVGMLALETLARRVHDDRPQAKYARNPPYGEDVKWLLRISKHLGSQYLHHFCVCAVNSIVSPFVLHDVAIEAAQYLSRNNPQLLMQHLRTALTPLVQKCQQMYIQCMHQKLYHLTAADYEDFVSIVCAARAAFQITPDGSAQFKEWLQSIRRSKSCKKDLWTQINSALQANGK</sequence>
<keyword evidence="2" id="KW-0863">Zinc-finger</keyword>
<evidence type="ECO:0000313" key="7">
    <source>
        <dbReference type="Proteomes" id="UP000410492"/>
    </source>
</evidence>
<dbReference type="Proteomes" id="UP000410492">
    <property type="component" value="Unassembled WGS sequence"/>
</dbReference>
<dbReference type="EMBL" id="CAACVG010007460">
    <property type="protein sequence ID" value="VEN45545.1"/>
    <property type="molecule type" value="Genomic_DNA"/>
</dbReference>
<evidence type="ECO:0000256" key="4">
    <source>
        <dbReference type="SAM" id="MobiDB-lite"/>
    </source>
</evidence>
<gene>
    <name evidence="6" type="ORF">CALMAC_LOCUS7964</name>
</gene>
<dbReference type="GO" id="GO:0008270">
    <property type="term" value="F:zinc ion binding"/>
    <property type="evidence" value="ECO:0007669"/>
    <property type="project" value="UniProtKB-KW"/>
</dbReference>
<protein>
    <recommendedName>
        <fullName evidence="5">ZSWIM4-8 C-terminal domain-containing protein</fullName>
    </recommendedName>
</protein>
<feature type="compositionally biased region" description="Low complexity" evidence="4">
    <location>
        <begin position="20"/>
        <end position="36"/>
    </location>
</feature>
<dbReference type="GO" id="GO:0031462">
    <property type="term" value="C:Cul2-RING ubiquitin ligase complex"/>
    <property type="evidence" value="ECO:0007669"/>
    <property type="project" value="TreeGrafter"/>
</dbReference>
<evidence type="ECO:0000259" key="5">
    <source>
        <dbReference type="Pfam" id="PF21055"/>
    </source>
</evidence>
<feature type="domain" description="ZSWIM4-8 C-terminal" evidence="5">
    <location>
        <begin position="163"/>
        <end position="331"/>
    </location>
</feature>
<dbReference type="PANTHER" id="PTHR22619">
    <property type="entry name" value="ZINC FINGER SWIM DOMAIN CONTAINING PROTEIN 4, 5, 6"/>
    <property type="match status" value="1"/>
</dbReference>
<evidence type="ECO:0000256" key="2">
    <source>
        <dbReference type="ARBA" id="ARBA00022771"/>
    </source>
</evidence>
<dbReference type="AlphaFoldDB" id="A0A653CCC1"/>
<keyword evidence="7" id="KW-1185">Reference proteome</keyword>
<name>A0A653CCC1_CALMS</name>
<dbReference type="OrthoDB" id="10013584at2759"/>
<evidence type="ECO:0000256" key="3">
    <source>
        <dbReference type="ARBA" id="ARBA00022833"/>
    </source>
</evidence>
<accession>A0A653CCC1</accession>
<dbReference type="PANTHER" id="PTHR22619:SF1">
    <property type="entry name" value="ZINC FINGER SWIM DOMAIN-CONTAINING PROTEIN 8"/>
    <property type="match status" value="1"/>
</dbReference>
<feature type="compositionally biased region" description="Pro residues" evidence="4">
    <location>
        <begin position="37"/>
        <end position="58"/>
    </location>
</feature>
<proteinExistence type="predicted"/>
<evidence type="ECO:0000313" key="6">
    <source>
        <dbReference type="EMBL" id="VEN45545.1"/>
    </source>
</evidence>
<feature type="compositionally biased region" description="Pro residues" evidence="4">
    <location>
        <begin position="75"/>
        <end position="100"/>
    </location>
</feature>
<dbReference type="Pfam" id="PF21055">
    <property type="entry name" value="ZSWIM4-8_C"/>
    <property type="match status" value="1"/>
</dbReference>
<keyword evidence="1" id="KW-0479">Metal-binding</keyword>
<organism evidence="6 7">
    <name type="scientific">Callosobruchus maculatus</name>
    <name type="common">Southern cowpea weevil</name>
    <name type="synonym">Pulse bruchid</name>
    <dbReference type="NCBI Taxonomy" id="64391"/>
    <lineage>
        <taxon>Eukaryota</taxon>
        <taxon>Metazoa</taxon>
        <taxon>Ecdysozoa</taxon>
        <taxon>Arthropoda</taxon>
        <taxon>Hexapoda</taxon>
        <taxon>Insecta</taxon>
        <taxon>Pterygota</taxon>
        <taxon>Neoptera</taxon>
        <taxon>Endopterygota</taxon>
        <taxon>Coleoptera</taxon>
        <taxon>Polyphaga</taxon>
        <taxon>Cucujiformia</taxon>
        <taxon>Chrysomeloidea</taxon>
        <taxon>Chrysomelidae</taxon>
        <taxon>Bruchinae</taxon>
        <taxon>Bruchini</taxon>
        <taxon>Callosobruchus</taxon>
    </lineage>
</organism>
<reference evidence="6 7" key="1">
    <citation type="submission" date="2019-01" db="EMBL/GenBank/DDBJ databases">
        <authorList>
            <person name="Sayadi A."/>
        </authorList>
    </citation>
    <scope>NUCLEOTIDE SEQUENCE [LARGE SCALE GENOMIC DNA]</scope>
</reference>